<dbReference type="RefSeq" id="WP_120677259.1">
    <property type="nucleotide sequence ID" value="NZ_RBAL01000004.1"/>
</dbReference>
<evidence type="ECO:0000313" key="3">
    <source>
        <dbReference type="Proteomes" id="UP000272474"/>
    </source>
</evidence>
<dbReference type="AlphaFoldDB" id="A0A3A9Z611"/>
<dbReference type="OrthoDB" id="115252at2"/>
<comment type="caution">
    <text evidence="2">The sequence shown here is derived from an EMBL/GenBank/DDBJ whole genome shotgun (WGS) entry which is preliminary data.</text>
</comment>
<organism evidence="2 3">
    <name type="scientific">Streptomyces hoynatensis</name>
    <dbReference type="NCBI Taxonomy" id="1141874"/>
    <lineage>
        <taxon>Bacteria</taxon>
        <taxon>Bacillati</taxon>
        <taxon>Actinomycetota</taxon>
        <taxon>Actinomycetes</taxon>
        <taxon>Kitasatosporales</taxon>
        <taxon>Streptomycetaceae</taxon>
        <taxon>Streptomyces</taxon>
    </lineage>
</organism>
<proteinExistence type="predicted"/>
<feature type="domain" description="Aminoglycoside phosphotransferase" evidence="1">
    <location>
        <begin position="44"/>
        <end position="222"/>
    </location>
</feature>
<reference evidence="2 3" key="1">
    <citation type="journal article" date="2014" name="Int. J. Syst. Evol. Microbiol.">
        <title>Streptomyces hoynatensis sp. nov., isolated from deep marine sediment.</title>
        <authorList>
            <person name="Veyisoglu A."/>
            <person name="Sahin N."/>
        </authorList>
    </citation>
    <scope>NUCLEOTIDE SEQUENCE [LARGE SCALE GENOMIC DNA]</scope>
    <source>
        <strain evidence="2 3">KCTC 29097</strain>
    </source>
</reference>
<dbReference type="GO" id="GO:0016740">
    <property type="term" value="F:transferase activity"/>
    <property type="evidence" value="ECO:0007669"/>
    <property type="project" value="UniProtKB-KW"/>
</dbReference>
<accession>A0A3A9Z611</accession>
<dbReference type="SUPFAM" id="SSF56112">
    <property type="entry name" value="Protein kinase-like (PK-like)"/>
    <property type="match status" value="1"/>
</dbReference>
<keyword evidence="2" id="KW-0808">Transferase</keyword>
<dbReference type="InterPro" id="IPR002575">
    <property type="entry name" value="Aminoglycoside_PTrfase"/>
</dbReference>
<evidence type="ECO:0000259" key="1">
    <source>
        <dbReference type="Pfam" id="PF01636"/>
    </source>
</evidence>
<evidence type="ECO:0000313" key="2">
    <source>
        <dbReference type="EMBL" id="RKN43755.1"/>
    </source>
</evidence>
<gene>
    <name evidence="2" type="ORF">D7294_08475</name>
</gene>
<dbReference type="Gene3D" id="3.90.1200.10">
    <property type="match status" value="1"/>
</dbReference>
<dbReference type="Pfam" id="PF01636">
    <property type="entry name" value="APH"/>
    <property type="match status" value="1"/>
</dbReference>
<sequence length="293" mass="32124">MERPDITRAIAAATSVAASLGLPAEHATVLHNSNKLALRLTPCDVFARVAPVGQEVAEFEVELAQRLAEAGCPVCPLEPRVDPRVYTREGFAVTLWTYYEPVPPPLAPADYAKTLERLHAGMRRVEMASPRFTDRIADAEKIVADPHLSPELADSDRAFLGGSLTSLRRAIEERGAAEQLLHGEPHPGNVLATADGPLVIDLETCCRGPVEFDLAHVPEAVCAHYPNVDRGLLDECRHLVLAMVAAWRWERGDQFPHGRRFGEELLRLLRQGPPWPTLDAVTGRLVQAARLNG</sequence>
<dbReference type="InterPro" id="IPR011009">
    <property type="entry name" value="Kinase-like_dom_sf"/>
</dbReference>
<protein>
    <submittedName>
        <fullName evidence="2">Aminoglycoside phosphotransferase family protein</fullName>
    </submittedName>
</protein>
<name>A0A3A9Z611_9ACTN</name>
<keyword evidence="3" id="KW-1185">Reference proteome</keyword>
<dbReference type="Proteomes" id="UP000272474">
    <property type="component" value="Unassembled WGS sequence"/>
</dbReference>
<dbReference type="EMBL" id="RBAL01000004">
    <property type="protein sequence ID" value="RKN43755.1"/>
    <property type="molecule type" value="Genomic_DNA"/>
</dbReference>